<evidence type="ECO:0000313" key="1">
    <source>
        <dbReference type="EMBL" id="NPT44621.1"/>
    </source>
</evidence>
<accession>A0ABX2BWZ5</accession>
<dbReference type="RefSeq" id="WP_172314948.1">
    <property type="nucleotide sequence ID" value="NZ_WOEY01000101.1"/>
</dbReference>
<gene>
    <name evidence="1" type="ORF">GNZ12_25560</name>
</gene>
<reference evidence="1 2" key="1">
    <citation type="submission" date="2019-11" db="EMBL/GenBank/DDBJ databases">
        <title>Metabolism of dissolved organic matter in forest soils.</title>
        <authorList>
            <person name="Cyle K.T."/>
            <person name="Wilhelm R.C."/>
            <person name="Martinez C.E."/>
        </authorList>
    </citation>
    <scope>NUCLEOTIDE SEQUENCE [LARGE SCALE GENOMIC DNA]</scope>
    <source>
        <strain evidence="1 2">1N</strain>
    </source>
</reference>
<dbReference type="EMBL" id="WOEY01000101">
    <property type="protein sequence ID" value="NPT44621.1"/>
    <property type="molecule type" value="Genomic_DNA"/>
</dbReference>
<evidence type="ECO:0000313" key="2">
    <source>
        <dbReference type="Proteomes" id="UP000652198"/>
    </source>
</evidence>
<keyword evidence="2" id="KW-1185">Reference proteome</keyword>
<comment type="caution">
    <text evidence="1">The sequence shown here is derived from an EMBL/GenBank/DDBJ whole genome shotgun (WGS) entry which is preliminary data.</text>
</comment>
<sequence length="218" mass="21927">MRIVCLHTADSNIALFDAAARAAGFEALELAHVVRADLLAAAEQAGGLTDAIAAQTRKVLLTLTDNAHAVLLNCSTLGPSVNDALAARAAPVPVLRADAALAQRAVEGGGKVVVLCTVSTTLDPTTSLFAQAATRTAADVEVRLVSGVWDRFRANDTAGYLSTIATAADAAYENGADVVAFAQTSMVGAALLVTGGVKPLTTPAIALAAAVHAATLAA</sequence>
<dbReference type="Proteomes" id="UP000652198">
    <property type="component" value="Unassembled WGS sequence"/>
</dbReference>
<name>A0ABX2BWZ5_9BURK</name>
<protein>
    <submittedName>
        <fullName evidence="1">Asp/Glu racemase</fullName>
    </submittedName>
</protein>
<organism evidence="1 2">
    <name type="scientific">Paraburkholderia solitsugae</name>
    <dbReference type="NCBI Taxonomy" id="2675748"/>
    <lineage>
        <taxon>Bacteria</taxon>
        <taxon>Pseudomonadati</taxon>
        <taxon>Pseudomonadota</taxon>
        <taxon>Betaproteobacteria</taxon>
        <taxon>Burkholderiales</taxon>
        <taxon>Burkholderiaceae</taxon>
        <taxon>Paraburkholderia</taxon>
    </lineage>
</organism>
<proteinExistence type="predicted"/>